<evidence type="ECO:0000256" key="8">
    <source>
        <dbReference type="ARBA" id="ARBA00023125"/>
    </source>
</evidence>
<evidence type="ECO:0000256" key="7">
    <source>
        <dbReference type="ARBA" id="ARBA00023015"/>
    </source>
</evidence>
<evidence type="ECO:0000256" key="4">
    <source>
        <dbReference type="ARBA" id="ARBA00022763"/>
    </source>
</evidence>
<dbReference type="KEGG" id="ddf:DEFDS_0476"/>
<feature type="domain" description="Peptidase S24/S26A/S26B/S26C" evidence="13">
    <location>
        <begin position="76"/>
        <end position="190"/>
    </location>
</feature>
<evidence type="ECO:0000256" key="1">
    <source>
        <dbReference type="ARBA" id="ARBA00007484"/>
    </source>
</evidence>
<dbReference type="EMBL" id="AP011529">
    <property type="protein sequence ID" value="BAI79970.1"/>
    <property type="molecule type" value="Genomic_DNA"/>
</dbReference>
<dbReference type="InterPro" id="IPR036286">
    <property type="entry name" value="LexA/Signal_pep-like_sf"/>
</dbReference>
<evidence type="ECO:0000256" key="5">
    <source>
        <dbReference type="ARBA" id="ARBA00022801"/>
    </source>
</evidence>
<dbReference type="MEROPS" id="S24.001"/>
<evidence type="ECO:0000256" key="11">
    <source>
        <dbReference type="ARBA" id="ARBA00023236"/>
    </source>
</evidence>
<dbReference type="RefSeq" id="WP_013007218.1">
    <property type="nucleotide sequence ID" value="NC_013939.1"/>
</dbReference>
<dbReference type="InterPro" id="IPR050077">
    <property type="entry name" value="LexA_repressor"/>
</dbReference>
<dbReference type="InterPro" id="IPR039418">
    <property type="entry name" value="LexA-like"/>
</dbReference>
<sequence length="196" mass="22789">MLTKKQEQMLNFLISFKNRYGYYPTIREICTHLKLSSTASAKKMLDRLEEKGVIRRGHGKARLIEIVNHTHKKGIPVLGKVAAGYPILSEENILTYINLEKFLDTDKYFFLKVTGDSMIEKKIFDEDLVLVELTKELKNGDIGVFRLNGEVTVKTYYYNRNSIILKPENPFYENIIVEETDDFEIIGKVVFIMRNI</sequence>
<name>D3PBJ7_DEFDS</name>
<evidence type="ECO:0000259" key="14">
    <source>
        <dbReference type="Pfam" id="PF01726"/>
    </source>
</evidence>
<dbReference type="eggNOG" id="COG1974">
    <property type="taxonomic scope" value="Bacteria"/>
</dbReference>
<keyword evidence="3" id="KW-0235">DNA replication</keyword>
<keyword evidence="16" id="KW-1185">Reference proteome</keyword>
<dbReference type="AlphaFoldDB" id="D3PBJ7"/>
<comment type="similarity">
    <text evidence="1 12">Belongs to the peptidase S24 family.</text>
</comment>
<dbReference type="SUPFAM" id="SSF51306">
    <property type="entry name" value="LexA/Signal peptidase"/>
    <property type="match status" value="1"/>
</dbReference>
<evidence type="ECO:0000256" key="2">
    <source>
        <dbReference type="ARBA" id="ARBA00022491"/>
    </source>
</evidence>
<dbReference type="InterPro" id="IPR006197">
    <property type="entry name" value="Peptidase_S24_LexA"/>
</dbReference>
<dbReference type="EC" id="3.4.21.88" evidence="15"/>
<dbReference type="InterPro" id="IPR036390">
    <property type="entry name" value="WH_DNA-bd_sf"/>
</dbReference>
<dbReference type="Pfam" id="PF00717">
    <property type="entry name" value="Peptidase_S24"/>
    <property type="match status" value="1"/>
</dbReference>
<dbReference type="PANTHER" id="PTHR33516:SF2">
    <property type="entry name" value="LEXA REPRESSOR-RELATED"/>
    <property type="match status" value="1"/>
</dbReference>
<protein>
    <submittedName>
        <fullName evidence="15">SOS-response transcriptional repressor</fullName>
        <ecNumber evidence="15">3.4.21.88</ecNumber>
    </submittedName>
</protein>
<dbReference type="PRINTS" id="PR00726">
    <property type="entry name" value="LEXASERPTASE"/>
</dbReference>
<keyword evidence="11" id="KW-0742">SOS response</keyword>
<feature type="domain" description="LexA repressor DNA-binding" evidence="14">
    <location>
        <begin position="2"/>
        <end position="62"/>
    </location>
</feature>
<evidence type="ECO:0000256" key="3">
    <source>
        <dbReference type="ARBA" id="ARBA00022705"/>
    </source>
</evidence>
<keyword evidence="7" id="KW-0805">Transcription regulation</keyword>
<dbReference type="Pfam" id="PF01726">
    <property type="entry name" value="LexA_DNA_bind"/>
    <property type="match status" value="1"/>
</dbReference>
<dbReference type="InterPro" id="IPR015927">
    <property type="entry name" value="Peptidase_S24_S26A/B/C"/>
</dbReference>
<dbReference type="SUPFAM" id="SSF46785">
    <property type="entry name" value="Winged helix' DNA-binding domain"/>
    <property type="match status" value="1"/>
</dbReference>
<dbReference type="STRING" id="639282.DEFDS_0476"/>
<evidence type="ECO:0000259" key="13">
    <source>
        <dbReference type="Pfam" id="PF00717"/>
    </source>
</evidence>
<organism evidence="15 16">
    <name type="scientific">Deferribacter desulfuricans (strain DSM 14783 / JCM 11476 / NBRC 101012 / SSM1)</name>
    <dbReference type="NCBI Taxonomy" id="639282"/>
    <lineage>
        <taxon>Bacteria</taxon>
        <taxon>Pseudomonadati</taxon>
        <taxon>Deferribacterota</taxon>
        <taxon>Deferribacteres</taxon>
        <taxon>Deferribacterales</taxon>
        <taxon>Deferribacteraceae</taxon>
        <taxon>Deferribacter</taxon>
    </lineage>
</organism>
<keyword evidence="10" id="KW-0234">DNA repair</keyword>
<evidence type="ECO:0000256" key="9">
    <source>
        <dbReference type="ARBA" id="ARBA00023163"/>
    </source>
</evidence>
<accession>D3PBJ7</accession>
<dbReference type="Gene3D" id="1.10.10.10">
    <property type="entry name" value="Winged helix-like DNA-binding domain superfamily/Winged helix DNA-binding domain"/>
    <property type="match status" value="1"/>
</dbReference>
<evidence type="ECO:0000313" key="15">
    <source>
        <dbReference type="EMBL" id="BAI79970.1"/>
    </source>
</evidence>
<dbReference type="NCBIfam" id="TIGR00498">
    <property type="entry name" value="lexA"/>
    <property type="match status" value="1"/>
</dbReference>
<keyword evidence="9" id="KW-0804">Transcription</keyword>
<dbReference type="GO" id="GO:0006508">
    <property type="term" value="P:proteolysis"/>
    <property type="evidence" value="ECO:0007669"/>
    <property type="project" value="InterPro"/>
</dbReference>
<evidence type="ECO:0000313" key="16">
    <source>
        <dbReference type="Proteomes" id="UP000001520"/>
    </source>
</evidence>
<gene>
    <name evidence="15" type="ordered locus">DEFDS_0476</name>
</gene>
<dbReference type="Gene3D" id="2.10.109.10">
    <property type="entry name" value="Umud Fragment, subunit A"/>
    <property type="match status" value="1"/>
</dbReference>
<dbReference type="Proteomes" id="UP000001520">
    <property type="component" value="Chromosome"/>
</dbReference>
<dbReference type="InterPro" id="IPR036388">
    <property type="entry name" value="WH-like_DNA-bd_sf"/>
</dbReference>
<proteinExistence type="inferred from homology"/>
<dbReference type="OrthoDB" id="9787787at2"/>
<dbReference type="GO" id="GO:0006260">
    <property type="term" value="P:DNA replication"/>
    <property type="evidence" value="ECO:0007669"/>
    <property type="project" value="UniProtKB-KW"/>
</dbReference>
<evidence type="ECO:0000256" key="6">
    <source>
        <dbReference type="ARBA" id="ARBA00022813"/>
    </source>
</evidence>
<dbReference type="GO" id="GO:0006281">
    <property type="term" value="P:DNA repair"/>
    <property type="evidence" value="ECO:0007669"/>
    <property type="project" value="UniProtKB-KW"/>
</dbReference>
<reference evidence="15 16" key="1">
    <citation type="journal article" date="2010" name="DNA Res.">
        <title>Bacterial lifestyle in a deep-sea hydrothermal vent chimney revealed by the genome sequence of the thermophilic bacterium Deferribacter desulfuricans SSM1.</title>
        <authorList>
            <person name="Takaki Y."/>
            <person name="Shimamura S."/>
            <person name="Nakagawa S."/>
            <person name="Fukuhara Y."/>
            <person name="Horikawa H."/>
            <person name="Ankai A."/>
            <person name="Harada T."/>
            <person name="Hosoyama A."/>
            <person name="Oguchi A."/>
            <person name="Fukui S."/>
            <person name="Fujita N."/>
            <person name="Takami H."/>
            <person name="Takai K."/>
        </authorList>
    </citation>
    <scope>NUCLEOTIDE SEQUENCE [LARGE SCALE GENOMIC DNA]</scope>
    <source>
        <strain evidence="16">DSM 14783 / JCM 11476 / NBRC 101012 / SSM1</strain>
    </source>
</reference>
<evidence type="ECO:0000256" key="12">
    <source>
        <dbReference type="RuleBase" id="RU003991"/>
    </source>
</evidence>
<dbReference type="GO" id="GO:0003677">
    <property type="term" value="F:DNA binding"/>
    <property type="evidence" value="ECO:0007669"/>
    <property type="project" value="UniProtKB-KW"/>
</dbReference>
<dbReference type="InterPro" id="IPR006200">
    <property type="entry name" value="LexA"/>
</dbReference>
<evidence type="ECO:0000256" key="10">
    <source>
        <dbReference type="ARBA" id="ARBA00023204"/>
    </source>
</evidence>
<dbReference type="PANTHER" id="PTHR33516">
    <property type="entry name" value="LEXA REPRESSOR"/>
    <property type="match status" value="1"/>
</dbReference>
<keyword evidence="8" id="KW-0238">DNA-binding</keyword>
<dbReference type="CDD" id="cd06529">
    <property type="entry name" value="S24_LexA-like"/>
    <property type="match status" value="1"/>
</dbReference>
<dbReference type="InterPro" id="IPR006199">
    <property type="entry name" value="LexA_DNA-bd_dom"/>
</dbReference>
<dbReference type="GO" id="GO:0009432">
    <property type="term" value="P:SOS response"/>
    <property type="evidence" value="ECO:0007669"/>
    <property type="project" value="UniProtKB-KW"/>
</dbReference>
<keyword evidence="6 12" id="KW-0068">Autocatalytic cleavage</keyword>
<keyword evidence="2" id="KW-0678">Repressor</keyword>
<dbReference type="GO" id="GO:0045892">
    <property type="term" value="P:negative regulation of DNA-templated transcription"/>
    <property type="evidence" value="ECO:0007669"/>
    <property type="project" value="InterPro"/>
</dbReference>
<dbReference type="HOGENOM" id="CLU_066192_45_2_0"/>
<dbReference type="GO" id="GO:0004252">
    <property type="term" value="F:serine-type endopeptidase activity"/>
    <property type="evidence" value="ECO:0007669"/>
    <property type="project" value="UniProtKB-EC"/>
</dbReference>
<keyword evidence="5 12" id="KW-0378">Hydrolase</keyword>
<keyword evidence="4" id="KW-0227">DNA damage</keyword>